<dbReference type="InterPro" id="IPR018392">
    <property type="entry name" value="LysM"/>
</dbReference>
<protein>
    <submittedName>
        <fullName evidence="3">Tfp pilus assembly protein FimV</fullName>
    </submittedName>
</protein>
<dbReference type="Gene3D" id="3.10.350.10">
    <property type="entry name" value="LysM domain"/>
    <property type="match status" value="1"/>
</dbReference>
<dbReference type="Pfam" id="PF01476">
    <property type="entry name" value="LysM"/>
    <property type="match status" value="1"/>
</dbReference>
<reference evidence="3 4" key="1">
    <citation type="submission" date="2020-07" db="EMBL/GenBank/DDBJ databases">
        <title>Sequencing the genomes of 1000 actinobacteria strains.</title>
        <authorList>
            <person name="Klenk H.-P."/>
        </authorList>
    </citation>
    <scope>NUCLEOTIDE SEQUENCE [LARGE SCALE GENOMIC DNA]</scope>
    <source>
        <strain evidence="3 4">DSM 27576</strain>
    </source>
</reference>
<feature type="transmembrane region" description="Helical" evidence="1">
    <location>
        <begin position="32"/>
        <end position="50"/>
    </location>
</feature>
<dbReference type="CDD" id="cd00118">
    <property type="entry name" value="LysM"/>
    <property type="match status" value="1"/>
</dbReference>
<keyword evidence="4" id="KW-1185">Reference proteome</keyword>
<name>A0A7W3PLC9_9MICO</name>
<dbReference type="PROSITE" id="PS51782">
    <property type="entry name" value="LYSM"/>
    <property type="match status" value="1"/>
</dbReference>
<feature type="domain" description="LysM" evidence="2">
    <location>
        <begin position="69"/>
        <end position="118"/>
    </location>
</feature>
<dbReference type="SMART" id="SM00257">
    <property type="entry name" value="LysM"/>
    <property type="match status" value="1"/>
</dbReference>
<evidence type="ECO:0000256" key="1">
    <source>
        <dbReference type="SAM" id="Phobius"/>
    </source>
</evidence>
<dbReference type="RefSeq" id="WP_167047566.1">
    <property type="nucleotide sequence ID" value="NZ_JAAOZB010000001.1"/>
</dbReference>
<proteinExistence type="predicted"/>
<dbReference type="EMBL" id="JACGWY010000002">
    <property type="protein sequence ID" value="MBA8816435.1"/>
    <property type="molecule type" value="Genomic_DNA"/>
</dbReference>
<gene>
    <name evidence="3" type="ORF">FHX48_001508</name>
</gene>
<evidence type="ECO:0000313" key="3">
    <source>
        <dbReference type="EMBL" id="MBA8816435.1"/>
    </source>
</evidence>
<keyword evidence="1" id="KW-0472">Membrane</keyword>
<keyword evidence="1" id="KW-0812">Transmembrane</keyword>
<comment type="caution">
    <text evidence="3">The sequence shown here is derived from an EMBL/GenBank/DDBJ whole genome shotgun (WGS) entry which is preliminary data.</text>
</comment>
<dbReference type="InterPro" id="IPR036779">
    <property type="entry name" value="LysM_dom_sf"/>
</dbReference>
<dbReference type="Proteomes" id="UP000526083">
    <property type="component" value="Unassembled WGS sequence"/>
</dbReference>
<evidence type="ECO:0000313" key="4">
    <source>
        <dbReference type="Proteomes" id="UP000526083"/>
    </source>
</evidence>
<sequence>MTTISATPFLSTAPATRHSSTRLRMTTRGRRVLLIVAAAPIAIALVLTFLSGGAALASRDAGAAAGTFETLTVATGDTLWAIAEEIAPTADPRDVVDALIRFNSLDGAVVAAGQTLAIPAEYSAAP</sequence>
<organism evidence="3 4">
    <name type="scientific">Microbacterium halimionae</name>
    <dbReference type="NCBI Taxonomy" id="1526413"/>
    <lineage>
        <taxon>Bacteria</taxon>
        <taxon>Bacillati</taxon>
        <taxon>Actinomycetota</taxon>
        <taxon>Actinomycetes</taxon>
        <taxon>Micrococcales</taxon>
        <taxon>Microbacteriaceae</taxon>
        <taxon>Microbacterium</taxon>
    </lineage>
</organism>
<dbReference type="SUPFAM" id="SSF54106">
    <property type="entry name" value="LysM domain"/>
    <property type="match status" value="1"/>
</dbReference>
<dbReference type="AlphaFoldDB" id="A0A7W3PLC9"/>
<evidence type="ECO:0000259" key="2">
    <source>
        <dbReference type="PROSITE" id="PS51782"/>
    </source>
</evidence>
<keyword evidence="1" id="KW-1133">Transmembrane helix</keyword>
<accession>A0A7W3PLC9</accession>